<keyword evidence="7" id="KW-0411">Iron-sulfur</keyword>
<protein>
    <recommendedName>
        <fullName evidence="9">Aminotransferase class V domain-containing protein</fullName>
    </recommendedName>
</protein>
<keyword evidence="5" id="KW-0663">Pyridoxal phosphate</keyword>
<reference evidence="11" key="1">
    <citation type="submission" date="2017-09" db="EMBL/GenBank/DDBJ databases">
        <title>Depth-based differentiation of microbial function through sediment-hosted aquifers and enrichment of novel symbionts in the deep terrestrial subsurface.</title>
        <authorList>
            <person name="Probst A.J."/>
            <person name="Ladd B."/>
            <person name="Jarett J.K."/>
            <person name="Geller-Mcgrath D.E."/>
            <person name="Sieber C.M.K."/>
            <person name="Emerson J.B."/>
            <person name="Anantharaman K."/>
            <person name="Thomas B.C."/>
            <person name="Malmstrom R."/>
            <person name="Stieglmeier M."/>
            <person name="Klingl A."/>
            <person name="Woyke T."/>
            <person name="Ryan C.M."/>
            <person name="Banfield J.F."/>
        </authorList>
    </citation>
    <scope>NUCLEOTIDE SEQUENCE [LARGE SCALE GENOMIC DNA]</scope>
</reference>
<evidence type="ECO:0000256" key="6">
    <source>
        <dbReference type="ARBA" id="ARBA00023004"/>
    </source>
</evidence>
<dbReference type="InterPro" id="IPR015421">
    <property type="entry name" value="PyrdxlP-dep_Trfase_major"/>
</dbReference>
<evidence type="ECO:0000256" key="7">
    <source>
        <dbReference type="ARBA" id="ARBA00023014"/>
    </source>
</evidence>
<name>A0A2H0YXY7_9BACT</name>
<evidence type="ECO:0000256" key="2">
    <source>
        <dbReference type="ARBA" id="ARBA00006490"/>
    </source>
</evidence>
<feature type="domain" description="Aminotransferase class V" evidence="9">
    <location>
        <begin position="11"/>
        <end position="156"/>
    </location>
</feature>
<keyword evidence="4" id="KW-0479">Metal-binding</keyword>
<dbReference type="InterPro" id="IPR015424">
    <property type="entry name" value="PyrdxlP-dep_Trfase"/>
</dbReference>
<comment type="cofactor">
    <cofactor evidence="1">
        <name>pyridoxal 5'-phosphate</name>
        <dbReference type="ChEBI" id="CHEBI:597326"/>
    </cofactor>
</comment>
<evidence type="ECO:0000313" key="10">
    <source>
        <dbReference type="EMBL" id="PIS43360.1"/>
    </source>
</evidence>
<evidence type="ECO:0000256" key="5">
    <source>
        <dbReference type="ARBA" id="ARBA00022898"/>
    </source>
</evidence>
<dbReference type="GO" id="GO:0046872">
    <property type="term" value="F:metal ion binding"/>
    <property type="evidence" value="ECO:0007669"/>
    <property type="project" value="UniProtKB-KW"/>
</dbReference>
<dbReference type="AlphaFoldDB" id="A0A2H0YXY7"/>
<evidence type="ECO:0000256" key="4">
    <source>
        <dbReference type="ARBA" id="ARBA00022723"/>
    </source>
</evidence>
<feature type="domain" description="Aminotransferase class V" evidence="9">
    <location>
        <begin position="182"/>
        <end position="364"/>
    </location>
</feature>
<evidence type="ECO:0000256" key="1">
    <source>
        <dbReference type="ARBA" id="ARBA00001933"/>
    </source>
</evidence>
<dbReference type="Proteomes" id="UP000228687">
    <property type="component" value="Unassembled WGS sequence"/>
</dbReference>
<comment type="similarity">
    <text evidence="2">Belongs to the class-V pyridoxal-phosphate-dependent aminotransferase family. NifS/IscS subfamily.</text>
</comment>
<dbReference type="GO" id="GO:0051536">
    <property type="term" value="F:iron-sulfur cluster binding"/>
    <property type="evidence" value="ECO:0007669"/>
    <property type="project" value="UniProtKB-KW"/>
</dbReference>
<dbReference type="PANTHER" id="PTHR11601:SF34">
    <property type="entry name" value="CYSTEINE DESULFURASE"/>
    <property type="match status" value="1"/>
</dbReference>
<dbReference type="PIRSF" id="PIRSF005572">
    <property type="entry name" value="NifS"/>
    <property type="match status" value="1"/>
</dbReference>
<dbReference type="Gene3D" id="3.90.1150.10">
    <property type="entry name" value="Aspartate Aminotransferase, domain 1"/>
    <property type="match status" value="1"/>
</dbReference>
<dbReference type="Pfam" id="PF00266">
    <property type="entry name" value="Aminotran_5"/>
    <property type="match status" value="2"/>
</dbReference>
<evidence type="ECO:0000313" key="11">
    <source>
        <dbReference type="Proteomes" id="UP000228687"/>
    </source>
</evidence>
<comment type="catalytic activity">
    <reaction evidence="8">
        <text>(sulfur carrier)-H + L-cysteine = (sulfur carrier)-SH + L-alanine</text>
        <dbReference type="Rhea" id="RHEA:43892"/>
        <dbReference type="Rhea" id="RHEA-COMP:14737"/>
        <dbReference type="Rhea" id="RHEA-COMP:14739"/>
        <dbReference type="ChEBI" id="CHEBI:29917"/>
        <dbReference type="ChEBI" id="CHEBI:35235"/>
        <dbReference type="ChEBI" id="CHEBI:57972"/>
        <dbReference type="ChEBI" id="CHEBI:64428"/>
        <dbReference type="EC" id="2.8.1.7"/>
    </reaction>
</comment>
<dbReference type="InterPro" id="IPR015422">
    <property type="entry name" value="PyrdxlP-dep_Trfase_small"/>
</dbReference>
<sequence length="392" mass="42489">MFGKRRIYLDYAAGATGNPSSPHYEGRQAKGKLEDARTAIARLVEVQSDDVIFTSGATESNALAILGHVRALKMAGRKELHMLYLPSAHASIVENANLLMAEGVAIEALPIKNYRVDTEILADMVRDETALVSMDAVCGETGVIWNTRAVADVLKRFRTGTSKKGSAQATRPIPHSFFDVPVLHIDASQAPLTEKMTRAHFGADLLTLDASKVGNIRGIGALIAHRTIPLVSLYGGGGQERGLRPGSEAPELALSFAACLRQAALGRESFITSAKLERKNLIKRIKNIVPNVFIQESRRQVPHILNLSLPGRDTDYLIALLDEAGIAVSTRSACETDSEEGSRAVFVLTGDRDCARATLRISWGPLTRSCDLRRFAKLFSQAVAFIDNNNSG</sequence>
<dbReference type="EMBL" id="PEXT01000035">
    <property type="protein sequence ID" value="PIS43360.1"/>
    <property type="molecule type" value="Genomic_DNA"/>
</dbReference>
<evidence type="ECO:0000256" key="8">
    <source>
        <dbReference type="ARBA" id="ARBA00050776"/>
    </source>
</evidence>
<keyword evidence="3" id="KW-0808">Transferase</keyword>
<dbReference type="InterPro" id="IPR016454">
    <property type="entry name" value="Cysteine_dSase"/>
</dbReference>
<dbReference type="SUPFAM" id="SSF53383">
    <property type="entry name" value="PLP-dependent transferases"/>
    <property type="match status" value="1"/>
</dbReference>
<dbReference type="GO" id="GO:0031071">
    <property type="term" value="F:cysteine desulfurase activity"/>
    <property type="evidence" value="ECO:0007669"/>
    <property type="project" value="UniProtKB-EC"/>
</dbReference>
<gene>
    <name evidence="10" type="ORF">COT23_01720</name>
</gene>
<dbReference type="Gene3D" id="1.10.260.50">
    <property type="match status" value="1"/>
</dbReference>
<comment type="caution">
    <text evidence="10">The sequence shown here is derived from an EMBL/GenBank/DDBJ whole genome shotgun (WGS) entry which is preliminary data.</text>
</comment>
<evidence type="ECO:0000256" key="3">
    <source>
        <dbReference type="ARBA" id="ARBA00022679"/>
    </source>
</evidence>
<proteinExistence type="inferred from homology"/>
<dbReference type="InterPro" id="IPR000192">
    <property type="entry name" value="Aminotrans_V_dom"/>
</dbReference>
<organism evidence="10 11">
    <name type="scientific">Candidatus Kaiserbacteria bacterium CG08_land_8_20_14_0_20_50_21</name>
    <dbReference type="NCBI Taxonomy" id="1974604"/>
    <lineage>
        <taxon>Bacteria</taxon>
        <taxon>Candidatus Kaiseribacteriota</taxon>
    </lineage>
</organism>
<dbReference type="PANTHER" id="PTHR11601">
    <property type="entry name" value="CYSTEINE DESULFURYLASE FAMILY MEMBER"/>
    <property type="match status" value="1"/>
</dbReference>
<evidence type="ECO:0000259" key="9">
    <source>
        <dbReference type="Pfam" id="PF00266"/>
    </source>
</evidence>
<accession>A0A2H0YXY7</accession>
<dbReference type="Gene3D" id="3.40.640.10">
    <property type="entry name" value="Type I PLP-dependent aspartate aminotransferase-like (Major domain)"/>
    <property type="match status" value="1"/>
</dbReference>
<keyword evidence="6" id="KW-0408">Iron</keyword>